<dbReference type="GO" id="GO:0032298">
    <property type="term" value="P:positive regulation of DNA-templated DNA replication initiation"/>
    <property type="evidence" value="ECO:0007669"/>
    <property type="project" value="TreeGrafter"/>
</dbReference>
<dbReference type="GO" id="GO:0003887">
    <property type="term" value="F:DNA-directed DNA polymerase activity"/>
    <property type="evidence" value="ECO:0007669"/>
    <property type="project" value="InterPro"/>
</dbReference>
<proteinExistence type="predicted"/>
<dbReference type="PANTHER" id="PTHR38767:SF1">
    <property type="entry name" value="DNA POLYMERASE III SUBUNIT CHI"/>
    <property type="match status" value="1"/>
</dbReference>
<dbReference type="PANTHER" id="PTHR38767">
    <property type="entry name" value="DNA POLYMERASE III SUBUNIT CHI"/>
    <property type="match status" value="1"/>
</dbReference>
<protein>
    <submittedName>
        <fullName evidence="1">DNA polymerase III, chi subunit</fullName>
    </submittedName>
</protein>
<dbReference type="GO" id="GO:0003677">
    <property type="term" value="F:DNA binding"/>
    <property type="evidence" value="ECO:0007669"/>
    <property type="project" value="InterPro"/>
</dbReference>
<dbReference type="InterPro" id="IPR007459">
    <property type="entry name" value="DNA_pol3_chi"/>
</dbReference>
<dbReference type="EMBL" id="CAADEX010000010">
    <property type="protein sequence ID" value="VFJ45342.1"/>
    <property type="molecule type" value="Genomic_DNA"/>
</dbReference>
<dbReference type="Gene3D" id="3.40.50.10110">
    <property type="entry name" value="DNA polymerase III subunit chi"/>
    <property type="match status" value="1"/>
</dbReference>
<accession>A0A450S123</accession>
<dbReference type="AlphaFoldDB" id="A0A450S123"/>
<organism evidence="1">
    <name type="scientific">Candidatus Kentrum sp. DK</name>
    <dbReference type="NCBI Taxonomy" id="2126562"/>
    <lineage>
        <taxon>Bacteria</taxon>
        <taxon>Pseudomonadati</taxon>
        <taxon>Pseudomonadota</taxon>
        <taxon>Gammaproteobacteria</taxon>
        <taxon>Candidatus Kentrum</taxon>
    </lineage>
</organism>
<evidence type="ECO:0000313" key="1">
    <source>
        <dbReference type="EMBL" id="VFJ45342.1"/>
    </source>
</evidence>
<name>A0A450S123_9GAMM</name>
<gene>
    <name evidence="1" type="ORF">BECKDK2373B_GA0170837_101041</name>
</gene>
<dbReference type="GO" id="GO:0006260">
    <property type="term" value="P:DNA replication"/>
    <property type="evidence" value="ECO:0007669"/>
    <property type="project" value="InterPro"/>
</dbReference>
<dbReference type="InterPro" id="IPR036768">
    <property type="entry name" value="PolIII_chi_sf"/>
</dbReference>
<sequence length="143" mass="16085">MSPRVDFYILETAVGTDIPHMACRITEKAWKSGFRVFIHTGARFTAAKMDELLWSFRAESFVPHTIHATAANEDKYPVLIGTGADPEQALDVVINLGDDTPPFLLGSNRVVEIVAGNARDRESGRQRYRLYREKGCSLHTHRL</sequence>
<dbReference type="SUPFAM" id="SSF102400">
    <property type="entry name" value="DNA polymerase III chi subunit"/>
    <property type="match status" value="1"/>
</dbReference>
<reference evidence="1" key="1">
    <citation type="submission" date="2019-02" db="EMBL/GenBank/DDBJ databases">
        <authorList>
            <person name="Gruber-Vodicka R. H."/>
            <person name="Seah K. B. B."/>
        </authorList>
    </citation>
    <scope>NUCLEOTIDE SEQUENCE</scope>
    <source>
        <strain evidence="1">BECK_DK47</strain>
    </source>
</reference>
<dbReference type="Pfam" id="PF04364">
    <property type="entry name" value="DNA_pol3_chi"/>
    <property type="match status" value="1"/>
</dbReference>